<evidence type="ECO:0000259" key="5">
    <source>
        <dbReference type="SMART" id="SM01158"/>
    </source>
</evidence>
<evidence type="ECO:0000313" key="6">
    <source>
        <dbReference type="EMBL" id="KRY78580.1"/>
    </source>
</evidence>
<evidence type="ECO:0000313" key="9">
    <source>
        <dbReference type="Proteomes" id="UP000054826"/>
    </source>
</evidence>
<dbReference type="InterPro" id="IPR039868">
    <property type="entry name" value="ARMD3-like"/>
</dbReference>
<evidence type="ECO:0000256" key="3">
    <source>
        <dbReference type="ARBA" id="ARBA00022989"/>
    </source>
</evidence>
<accession>A0A0V1KG61</accession>
<gene>
    <name evidence="6" type="ORF">T4A_12789</name>
    <name evidence="7" type="ORF">T4C_10201</name>
</gene>
<dbReference type="EMBL" id="JYDV01000001">
    <property type="protein sequence ID" value="KRZ46180.1"/>
    <property type="molecule type" value="Genomic_DNA"/>
</dbReference>
<keyword evidence="4" id="KW-0472">Membrane</keyword>
<dbReference type="GO" id="GO:0016020">
    <property type="term" value="C:membrane"/>
    <property type="evidence" value="ECO:0007669"/>
    <property type="project" value="UniProtKB-SubCell"/>
</dbReference>
<dbReference type="PANTHER" id="PTHR13608:SF3">
    <property type="entry name" value="ARMADILLO-LIKE HELICAL DOMAIN-CONTAINING PROTEIN 3"/>
    <property type="match status" value="1"/>
</dbReference>
<dbReference type="Proteomes" id="UP000054826">
    <property type="component" value="Unassembled WGS sequence"/>
</dbReference>
<organism evidence="7 9">
    <name type="scientific">Trichinella pseudospiralis</name>
    <name type="common">Parasitic roundworm</name>
    <dbReference type="NCBI Taxonomy" id="6337"/>
    <lineage>
        <taxon>Eukaryota</taxon>
        <taxon>Metazoa</taxon>
        <taxon>Ecdysozoa</taxon>
        <taxon>Nematoda</taxon>
        <taxon>Enoplea</taxon>
        <taxon>Dorylaimia</taxon>
        <taxon>Trichinellida</taxon>
        <taxon>Trichinellidae</taxon>
        <taxon>Trichinella</taxon>
    </lineage>
</organism>
<comment type="subcellular location">
    <subcellularLocation>
        <location evidence="1">Membrane</location>
    </subcellularLocation>
</comment>
<dbReference type="PANTHER" id="PTHR13608">
    <property type="entry name" value="ARMADILLO-LIKE HELICAL DOMAIN-CONTAINING PROTEIN 3"/>
    <property type="match status" value="1"/>
</dbReference>
<keyword evidence="2" id="KW-0812">Transmembrane</keyword>
<dbReference type="InterPro" id="IPR013636">
    <property type="entry name" value="ARMH3_C"/>
</dbReference>
<keyword evidence="3" id="KW-1133">Transmembrane helix</keyword>
<dbReference type="AlphaFoldDB" id="A0A0V1KG61"/>
<proteinExistence type="predicted"/>
<dbReference type="Pfam" id="PF08427">
    <property type="entry name" value="ARMH3_C"/>
    <property type="match status" value="1"/>
</dbReference>
<dbReference type="Proteomes" id="UP000054632">
    <property type="component" value="Unassembled WGS sequence"/>
</dbReference>
<evidence type="ECO:0000313" key="8">
    <source>
        <dbReference type="Proteomes" id="UP000054632"/>
    </source>
</evidence>
<evidence type="ECO:0000256" key="4">
    <source>
        <dbReference type="ARBA" id="ARBA00023136"/>
    </source>
</evidence>
<comment type="caution">
    <text evidence="7">The sequence shown here is derived from an EMBL/GenBank/DDBJ whole genome shotgun (WGS) entry which is preliminary data.</text>
</comment>
<name>A0A0V1KG61_TRIPS</name>
<dbReference type="SMART" id="SM01158">
    <property type="entry name" value="DUF1741"/>
    <property type="match status" value="1"/>
</dbReference>
<feature type="domain" description="Armadillo-like helical" evidence="5">
    <location>
        <begin position="414"/>
        <end position="646"/>
    </location>
</feature>
<evidence type="ECO:0000256" key="1">
    <source>
        <dbReference type="ARBA" id="ARBA00004370"/>
    </source>
</evidence>
<evidence type="ECO:0000313" key="7">
    <source>
        <dbReference type="EMBL" id="KRZ46180.1"/>
    </source>
</evidence>
<dbReference type="EMBL" id="JYDR01000003">
    <property type="protein sequence ID" value="KRY78580.1"/>
    <property type="molecule type" value="Genomic_DNA"/>
</dbReference>
<sequence length="664" mass="75938">MGKSGNERRKSVNELVCKVVSMYDKIFKSEVDDSNDEFWEELFLLWANKSQLCLIVDQISIDQMQQIKQVINCFVSKCITTITHQEGIRVYNAIQTFGFLICAVAKKKEVLHCSFNLIDILFGIDNGKTYMQILIARLCSFLTGNYSPVLKSCTLEFFLTMATVTENINENPLMEYFMNNCIFEALTFILEKCVDGNIHGRAAVVLLALLINYQKSVRENPYMVKLSILDNDLALNGYSFVLSRELHRLNRSFENALPNSTPSLWTFFGSVFSSDVQQLPSIQIDHSVLLALYEAVHLNRNFITALTTVPAQCEEVEMHSTDVAFSLDDKAMECSSNLFATFLSYCSCVISTLKGIKTAYLDALLIINIFISFQKKSTKMQLDQYANMLMQDLSLSFKLPLFSRPMLHRKAEWTNHMQARPLACSVLSLCVEFIVSHLMKAFPFDLYSQVLGIIHRILCFNKRCKVRLEFQWSTLWNVLFTLLRYVVNNCQMLIAEGDVFELCSQVLVILNVFITFGDTFLPQTEIYDELYYELLRNNSTLQAMCILPQEYAEKDSPYSESAKKLLNGCVNVKAILSHFLPKLDAAGCSVLSKEQILAIVRQSYVTLSLKLQENLDNFSRYQEKSAEVEFFTNIVRSVVIETLESLNSSTWEQAIVIKELQTIR</sequence>
<protein>
    <submittedName>
        <fullName evidence="7">UPF0668 protein C10orf76</fullName>
    </submittedName>
</protein>
<reference evidence="8 9" key="1">
    <citation type="submission" date="2015-01" db="EMBL/GenBank/DDBJ databases">
        <title>Evolution of Trichinella species and genotypes.</title>
        <authorList>
            <person name="Korhonen P.K."/>
            <person name="Edoardo P."/>
            <person name="Giuseppe L.R."/>
            <person name="Gasser R.B."/>
        </authorList>
    </citation>
    <scope>NUCLEOTIDE SEQUENCE [LARGE SCALE GENOMIC DNA]</scope>
    <source>
        <strain evidence="6">ISS13</strain>
        <strain evidence="7">ISS176</strain>
    </source>
</reference>
<evidence type="ECO:0000256" key="2">
    <source>
        <dbReference type="ARBA" id="ARBA00022692"/>
    </source>
</evidence>
<dbReference type="GO" id="GO:0005829">
    <property type="term" value="C:cytosol"/>
    <property type="evidence" value="ECO:0007669"/>
    <property type="project" value="TreeGrafter"/>
</dbReference>